<name>A0AAW0N9P5_9GOBI</name>
<evidence type="ECO:0000256" key="1">
    <source>
        <dbReference type="SAM" id="MobiDB-lite"/>
    </source>
</evidence>
<protein>
    <submittedName>
        <fullName evidence="2">Uncharacterized protein</fullName>
    </submittedName>
</protein>
<sequence length="250" mass="27570">MTLQMGIKHFSGLFVMLCVGVALSLLTTIAEHIVFKLVIPRVKEPRLKYWLHTSQRLHRALNSVFTDDKLPTVTKPEKRCNEGTTSRPAGTPQKRLTEQTQSSPGGAERPGAALSSGPSRPVRLTLTPSRSWRTPAVVTTANGRSDLLGRLTAGPGGTCPGLTPVHWPRDGECAGVGRNTLVQELSELESQIHLIKQQLQSAMRRKRELEQYQAEPDSLQPAGPQQANQFSPFTQCHQQTNQHTNTLPDF</sequence>
<reference evidence="3" key="1">
    <citation type="submission" date="2024-04" db="EMBL/GenBank/DDBJ databases">
        <title>Salinicola lusitanus LLJ914,a marine bacterium isolated from the Okinawa Trough.</title>
        <authorList>
            <person name="Li J."/>
        </authorList>
    </citation>
    <scope>NUCLEOTIDE SEQUENCE [LARGE SCALE GENOMIC DNA]</scope>
</reference>
<proteinExistence type="predicted"/>
<dbReference type="EMBL" id="JBBPFD010000015">
    <property type="protein sequence ID" value="KAK7895185.1"/>
    <property type="molecule type" value="Genomic_DNA"/>
</dbReference>
<feature type="compositionally biased region" description="Basic and acidic residues" evidence="1">
    <location>
        <begin position="71"/>
        <end position="81"/>
    </location>
</feature>
<dbReference type="Proteomes" id="UP001460270">
    <property type="component" value="Unassembled WGS sequence"/>
</dbReference>
<feature type="region of interest" description="Disordered" evidence="1">
    <location>
        <begin position="206"/>
        <end position="250"/>
    </location>
</feature>
<feature type="compositionally biased region" description="Low complexity" evidence="1">
    <location>
        <begin position="234"/>
        <end position="250"/>
    </location>
</feature>
<gene>
    <name evidence="2" type="ORF">WMY93_020510</name>
</gene>
<feature type="compositionally biased region" description="Polar residues" evidence="1">
    <location>
        <begin position="223"/>
        <end position="233"/>
    </location>
</feature>
<evidence type="ECO:0000313" key="2">
    <source>
        <dbReference type="EMBL" id="KAK7895185.1"/>
    </source>
</evidence>
<accession>A0AAW0N9P5</accession>
<feature type="region of interest" description="Disordered" evidence="1">
    <location>
        <begin position="71"/>
        <end position="129"/>
    </location>
</feature>
<dbReference type="AlphaFoldDB" id="A0AAW0N9P5"/>
<organism evidence="2 3">
    <name type="scientific">Mugilogobius chulae</name>
    <name type="common">yellowstripe goby</name>
    <dbReference type="NCBI Taxonomy" id="88201"/>
    <lineage>
        <taxon>Eukaryota</taxon>
        <taxon>Metazoa</taxon>
        <taxon>Chordata</taxon>
        <taxon>Craniata</taxon>
        <taxon>Vertebrata</taxon>
        <taxon>Euteleostomi</taxon>
        <taxon>Actinopterygii</taxon>
        <taxon>Neopterygii</taxon>
        <taxon>Teleostei</taxon>
        <taxon>Neoteleostei</taxon>
        <taxon>Acanthomorphata</taxon>
        <taxon>Gobiaria</taxon>
        <taxon>Gobiiformes</taxon>
        <taxon>Gobioidei</taxon>
        <taxon>Gobiidae</taxon>
        <taxon>Gobionellinae</taxon>
        <taxon>Mugilogobius</taxon>
    </lineage>
</organism>
<evidence type="ECO:0000313" key="3">
    <source>
        <dbReference type="Proteomes" id="UP001460270"/>
    </source>
</evidence>
<keyword evidence="3" id="KW-1185">Reference proteome</keyword>
<comment type="caution">
    <text evidence="2">The sequence shown here is derived from an EMBL/GenBank/DDBJ whole genome shotgun (WGS) entry which is preliminary data.</text>
</comment>